<evidence type="ECO:0008006" key="5">
    <source>
        <dbReference type="Google" id="ProtNLM"/>
    </source>
</evidence>
<reference evidence="4" key="1">
    <citation type="submission" date="2016-02" db="EMBL/GenBank/DDBJ databases">
        <title>WGS assembly of Manihot esculenta.</title>
        <authorList>
            <person name="Bredeson J.V."/>
            <person name="Prochnik S.E."/>
            <person name="Lyons J.B."/>
            <person name="Schmutz J."/>
            <person name="Grimwood J."/>
            <person name="Vrebalov J."/>
            <person name="Bart R.S."/>
            <person name="Amuge T."/>
            <person name="Ferguson M.E."/>
            <person name="Green R."/>
            <person name="Putnam N."/>
            <person name="Stites J."/>
            <person name="Rounsley S."/>
            <person name="Rokhsar D.S."/>
        </authorList>
    </citation>
    <scope>NUCLEOTIDE SEQUENCE [LARGE SCALE GENOMIC DNA]</scope>
    <source>
        <tissue evidence="4">Leaf</tissue>
    </source>
</reference>
<sequence length="413" mass="47185">MLAASPRYTTTRARRLNPLIQKVMSTYRILRRTFSSSVQLTTSTATATDTASASASIKSPFTVLYEERNLKRLVQKFKKFSENNRFRTHTDIYEGIVSRLAAAKRFRWIEEILEDQKKYKDISKEGFNARLIALYGKSGMLDNAYKTFDEMPGRNCKRTVLSFNALLAACVNSRKFDKANDLFRKLPKELDIEPDLFSYNTVIKAFCKMGSLDSGISLLAEMELKGVQPDLITFNTLLNGFYANGQFVDGERIWSQMVQKNISPDIWSYNAKLLGFALEKRTKDAVELVEEIKDKGIKLNVVSCNALIRGFVKEENLEEAKRWYSEIGNSECKPDKFTFTTLIPFVCEKNDLGFAFELSKVIISRNCLVDRALLQRVVDGLVKKSKIEEAKELVQLGNDNGYCRYKLMLSSDY</sequence>
<accession>A0A2C9U8Z7</accession>
<gene>
    <name evidence="4" type="ORF">MANES_16G016000</name>
</gene>
<dbReference type="PANTHER" id="PTHR47936:SF5">
    <property type="entry name" value="PENTACOTRIPEPTIDE-REPEAT REGION OF PRORP DOMAIN-CONTAINING PROTEIN"/>
    <property type="match status" value="1"/>
</dbReference>
<dbReference type="PANTHER" id="PTHR47936">
    <property type="entry name" value="PPR_LONG DOMAIN-CONTAINING PROTEIN"/>
    <property type="match status" value="1"/>
</dbReference>
<dbReference type="Pfam" id="PF13812">
    <property type="entry name" value="PPR_3"/>
    <property type="match status" value="1"/>
</dbReference>
<dbReference type="Gene3D" id="1.25.40.10">
    <property type="entry name" value="Tetratricopeptide repeat domain"/>
    <property type="match status" value="3"/>
</dbReference>
<dbReference type="AlphaFoldDB" id="A0A2C9U8Z7"/>
<keyword evidence="2" id="KW-0677">Repeat</keyword>
<feature type="repeat" description="PPR" evidence="3">
    <location>
        <begin position="300"/>
        <end position="334"/>
    </location>
</feature>
<dbReference type="InterPro" id="IPR011990">
    <property type="entry name" value="TPR-like_helical_dom_sf"/>
</dbReference>
<dbReference type="NCBIfam" id="TIGR00756">
    <property type="entry name" value="PPR"/>
    <property type="match status" value="4"/>
</dbReference>
<feature type="repeat" description="PPR" evidence="3">
    <location>
        <begin position="159"/>
        <end position="194"/>
    </location>
</feature>
<dbReference type="InterPro" id="IPR002885">
    <property type="entry name" value="PPR_rpt"/>
</dbReference>
<name>A0A2C9U8Z7_MANES</name>
<organism evidence="4">
    <name type="scientific">Manihot esculenta</name>
    <name type="common">Cassava</name>
    <name type="synonym">Jatropha manihot</name>
    <dbReference type="NCBI Taxonomy" id="3983"/>
    <lineage>
        <taxon>Eukaryota</taxon>
        <taxon>Viridiplantae</taxon>
        <taxon>Streptophyta</taxon>
        <taxon>Embryophyta</taxon>
        <taxon>Tracheophyta</taxon>
        <taxon>Spermatophyta</taxon>
        <taxon>Magnoliopsida</taxon>
        <taxon>eudicotyledons</taxon>
        <taxon>Gunneridae</taxon>
        <taxon>Pentapetalae</taxon>
        <taxon>rosids</taxon>
        <taxon>fabids</taxon>
        <taxon>Malpighiales</taxon>
        <taxon>Euphorbiaceae</taxon>
        <taxon>Crotonoideae</taxon>
        <taxon>Manihoteae</taxon>
        <taxon>Manihot</taxon>
    </lineage>
</organism>
<evidence type="ECO:0000256" key="1">
    <source>
        <dbReference type="ARBA" id="ARBA00007626"/>
    </source>
</evidence>
<protein>
    <recommendedName>
        <fullName evidence="5">Pentacotripeptide-repeat region of PRORP domain-containing protein</fullName>
    </recommendedName>
</protein>
<feature type="repeat" description="PPR" evidence="3">
    <location>
        <begin position="265"/>
        <end position="299"/>
    </location>
</feature>
<dbReference type="Pfam" id="PF13041">
    <property type="entry name" value="PPR_2"/>
    <property type="match status" value="2"/>
</dbReference>
<evidence type="ECO:0000256" key="2">
    <source>
        <dbReference type="ARBA" id="ARBA00022737"/>
    </source>
</evidence>
<evidence type="ECO:0000256" key="3">
    <source>
        <dbReference type="PROSITE-ProRule" id="PRU00708"/>
    </source>
</evidence>
<dbReference type="OrthoDB" id="185373at2759"/>
<dbReference type="STRING" id="3983.A0A2C9U8Z7"/>
<feature type="repeat" description="PPR" evidence="3">
    <location>
        <begin position="195"/>
        <end position="229"/>
    </location>
</feature>
<evidence type="ECO:0000313" key="4">
    <source>
        <dbReference type="EMBL" id="OAY26030.1"/>
    </source>
</evidence>
<feature type="repeat" description="PPR" evidence="3">
    <location>
        <begin position="230"/>
        <end position="264"/>
    </location>
</feature>
<comment type="similarity">
    <text evidence="1">Belongs to the PPR family. P subfamily.</text>
</comment>
<proteinExistence type="inferred from homology"/>
<dbReference type="PROSITE" id="PS51375">
    <property type="entry name" value="PPR"/>
    <property type="match status" value="5"/>
</dbReference>
<dbReference type="EMBL" id="CM004402">
    <property type="protein sequence ID" value="OAY26030.1"/>
    <property type="molecule type" value="Genomic_DNA"/>
</dbReference>